<feature type="transmembrane region" description="Helical" evidence="9">
    <location>
        <begin position="256"/>
        <end position="278"/>
    </location>
</feature>
<keyword evidence="2" id="KW-1003">Cell membrane</keyword>
<reference evidence="10 11" key="1">
    <citation type="submission" date="2019-04" db="EMBL/GenBank/DDBJ databases">
        <authorList>
            <person name="Jiang L."/>
        </authorList>
    </citation>
    <scope>NUCLEOTIDE SEQUENCE [LARGE SCALE GENOMIC DNA]</scope>
    <source>
        <strain evidence="10 11">YIM 131853</strain>
    </source>
</reference>
<keyword evidence="7" id="KW-0479">Metal-binding</keyword>
<dbReference type="GO" id="GO:0016780">
    <property type="term" value="F:phosphotransferase activity, for other substituted phosphate groups"/>
    <property type="evidence" value="ECO:0007669"/>
    <property type="project" value="InterPro"/>
</dbReference>
<evidence type="ECO:0000256" key="6">
    <source>
        <dbReference type="ARBA" id="ARBA00023136"/>
    </source>
</evidence>
<feature type="binding site" evidence="7">
    <location>
        <position position="219"/>
    </location>
    <ligand>
        <name>Mg(2+)</name>
        <dbReference type="ChEBI" id="CHEBI:18420"/>
    </ligand>
</feature>
<evidence type="ECO:0000256" key="4">
    <source>
        <dbReference type="ARBA" id="ARBA00022692"/>
    </source>
</evidence>
<dbReference type="Proteomes" id="UP000309133">
    <property type="component" value="Unassembled WGS sequence"/>
</dbReference>
<feature type="transmembrane region" description="Helical" evidence="9">
    <location>
        <begin position="309"/>
        <end position="330"/>
    </location>
</feature>
<dbReference type="GO" id="GO:0071555">
    <property type="term" value="P:cell wall organization"/>
    <property type="evidence" value="ECO:0007669"/>
    <property type="project" value="TreeGrafter"/>
</dbReference>
<feature type="transmembrane region" description="Helical" evidence="9">
    <location>
        <begin position="42"/>
        <end position="67"/>
    </location>
</feature>
<dbReference type="CDD" id="cd06853">
    <property type="entry name" value="GT_WecA_like"/>
    <property type="match status" value="1"/>
</dbReference>
<dbReference type="AlphaFoldDB" id="A0A4S4FP44"/>
<evidence type="ECO:0000256" key="9">
    <source>
        <dbReference type="SAM" id="Phobius"/>
    </source>
</evidence>
<sequence length="434" mass="45987">MGLLAAAVTFVLAGIVARLGKKYRLHPEIRARDVHTNPTPRLGGVAMFGGLVVTLAVASQIPFFSVIFADSAKIWALLGAALIIVIIGVTDDLFDLDWMIKLAGQILTAGLLAWQGVAIASLPLGGITIGSSTMSLILTIFAVVLVMNAVNFIDGLNGLVAGVAIIANGVFYLYSYLLVQQTGATSYFNLASLLSAIVVGVCVGFIPWNWFPAKLFMGDGGAYLVGLLMATSAVAVTGQIDPVQIAAIGRSSLVPAFLPILLPVAILVVPFLDFALAVTRRLRAGKSPFTADRQHLHHRLLDMGHSQMHAVLIFYAWTAVVSVGGLLFFIAKPYQWAYLFLVVGVLICTVLTLAPLSRRKQIEAAAQKAPGVVVDPSVHSLDPLDAAAPELDANSPLSGSIRLPYLPPGSHAATPRAERRVKPALPPSRTPPRT</sequence>
<dbReference type="GO" id="GO:0046872">
    <property type="term" value="F:metal ion binding"/>
    <property type="evidence" value="ECO:0007669"/>
    <property type="project" value="UniProtKB-KW"/>
</dbReference>
<comment type="subcellular location">
    <subcellularLocation>
        <location evidence="1">Cell membrane</location>
        <topology evidence="1">Multi-pass membrane protein</topology>
    </subcellularLocation>
</comment>
<dbReference type="GO" id="GO:0009103">
    <property type="term" value="P:lipopolysaccharide biosynthetic process"/>
    <property type="evidence" value="ECO:0007669"/>
    <property type="project" value="TreeGrafter"/>
</dbReference>
<comment type="cofactor">
    <cofactor evidence="7">
        <name>Mg(2+)</name>
        <dbReference type="ChEBI" id="CHEBI:18420"/>
    </cofactor>
</comment>
<feature type="region of interest" description="Disordered" evidence="8">
    <location>
        <begin position="402"/>
        <end position="434"/>
    </location>
</feature>
<dbReference type="PANTHER" id="PTHR22926:SF3">
    <property type="entry name" value="UNDECAPRENYL-PHOSPHATE ALPHA-N-ACETYLGLUCOSAMINYL 1-PHOSPHATE TRANSFERASE"/>
    <property type="match status" value="1"/>
</dbReference>
<feature type="transmembrane region" description="Helical" evidence="9">
    <location>
        <begin position="102"/>
        <end position="124"/>
    </location>
</feature>
<protein>
    <submittedName>
        <fullName evidence="10">Undecaprenyl/decaprenyl-phosphate alpha-N-acetylglucosaminyl 1-phosphate transferase</fullName>
    </submittedName>
</protein>
<name>A0A4S4FP44_9MICO</name>
<feature type="transmembrane region" description="Helical" evidence="9">
    <location>
        <begin position="186"/>
        <end position="208"/>
    </location>
</feature>
<keyword evidence="7" id="KW-0460">Magnesium</keyword>
<evidence type="ECO:0000313" key="11">
    <source>
        <dbReference type="Proteomes" id="UP000309133"/>
    </source>
</evidence>
<comment type="caution">
    <text evidence="10">The sequence shown here is derived from an EMBL/GenBank/DDBJ whole genome shotgun (WGS) entry which is preliminary data.</text>
</comment>
<keyword evidence="5 9" id="KW-1133">Transmembrane helix</keyword>
<evidence type="ECO:0000256" key="5">
    <source>
        <dbReference type="ARBA" id="ARBA00022989"/>
    </source>
</evidence>
<organism evidence="10 11">
    <name type="scientific">Naasia lichenicola</name>
    <dbReference type="NCBI Taxonomy" id="2565933"/>
    <lineage>
        <taxon>Bacteria</taxon>
        <taxon>Bacillati</taxon>
        <taxon>Actinomycetota</taxon>
        <taxon>Actinomycetes</taxon>
        <taxon>Micrococcales</taxon>
        <taxon>Microbacteriaceae</taxon>
        <taxon>Naasia</taxon>
    </lineage>
</organism>
<dbReference type="OrthoDB" id="9783652at2"/>
<feature type="binding site" evidence="7">
    <location>
        <position position="151"/>
    </location>
    <ligand>
        <name>Mg(2+)</name>
        <dbReference type="ChEBI" id="CHEBI:18420"/>
    </ligand>
</feature>
<dbReference type="GO" id="GO:0005886">
    <property type="term" value="C:plasma membrane"/>
    <property type="evidence" value="ECO:0007669"/>
    <property type="project" value="UniProtKB-SubCell"/>
</dbReference>
<proteinExistence type="predicted"/>
<feature type="transmembrane region" description="Helical" evidence="9">
    <location>
        <begin position="159"/>
        <end position="179"/>
    </location>
</feature>
<keyword evidence="3 10" id="KW-0808">Transferase</keyword>
<dbReference type="Pfam" id="PF00953">
    <property type="entry name" value="Glycos_transf_4"/>
    <property type="match status" value="1"/>
</dbReference>
<evidence type="ECO:0000256" key="1">
    <source>
        <dbReference type="ARBA" id="ARBA00004651"/>
    </source>
</evidence>
<evidence type="ECO:0000256" key="8">
    <source>
        <dbReference type="SAM" id="MobiDB-lite"/>
    </source>
</evidence>
<dbReference type="PANTHER" id="PTHR22926">
    <property type="entry name" value="PHOSPHO-N-ACETYLMURAMOYL-PENTAPEPTIDE-TRANSFERASE"/>
    <property type="match status" value="1"/>
</dbReference>
<dbReference type="InterPro" id="IPR000715">
    <property type="entry name" value="Glycosyl_transferase_4"/>
</dbReference>
<evidence type="ECO:0000256" key="3">
    <source>
        <dbReference type="ARBA" id="ARBA00022679"/>
    </source>
</evidence>
<keyword evidence="11" id="KW-1185">Reference proteome</keyword>
<evidence type="ECO:0000256" key="7">
    <source>
        <dbReference type="PIRSR" id="PIRSR600715-1"/>
    </source>
</evidence>
<keyword evidence="4 9" id="KW-0812">Transmembrane</keyword>
<gene>
    <name evidence="10" type="ORF">E6C64_05285</name>
</gene>
<dbReference type="EMBL" id="SSSM01000003">
    <property type="protein sequence ID" value="THG32034.1"/>
    <property type="molecule type" value="Genomic_DNA"/>
</dbReference>
<accession>A0A4S4FP44</accession>
<feature type="transmembrane region" description="Helical" evidence="9">
    <location>
        <begin position="336"/>
        <end position="356"/>
    </location>
</feature>
<evidence type="ECO:0000256" key="2">
    <source>
        <dbReference type="ARBA" id="ARBA00022475"/>
    </source>
</evidence>
<dbReference type="GO" id="GO:0044038">
    <property type="term" value="P:cell wall macromolecule biosynthetic process"/>
    <property type="evidence" value="ECO:0007669"/>
    <property type="project" value="TreeGrafter"/>
</dbReference>
<feature type="transmembrane region" description="Helical" evidence="9">
    <location>
        <begin position="74"/>
        <end position="90"/>
    </location>
</feature>
<feature type="compositionally biased region" description="Pro residues" evidence="8">
    <location>
        <begin position="424"/>
        <end position="434"/>
    </location>
</feature>
<evidence type="ECO:0000313" key="10">
    <source>
        <dbReference type="EMBL" id="THG32034.1"/>
    </source>
</evidence>
<keyword evidence="6 9" id="KW-0472">Membrane</keyword>